<keyword evidence="4 14" id="KW-1134">Transmembrane beta strand</keyword>
<dbReference type="InterPro" id="IPR037066">
    <property type="entry name" value="Plug_dom_sf"/>
</dbReference>
<dbReference type="Pfam" id="PF07715">
    <property type="entry name" value="Plug"/>
    <property type="match status" value="1"/>
</dbReference>
<dbReference type="PANTHER" id="PTHR32552">
    <property type="entry name" value="FERRICHROME IRON RECEPTOR-RELATED"/>
    <property type="match status" value="1"/>
</dbReference>
<dbReference type="CDD" id="cd01347">
    <property type="entry name" value="ligand_gated_channel"/>
    <property type="match status" value="1"/>
</dbReference>
<dbReference type="SUPFAM" id="SSF56935">
    <property type="entry name" value="Porins"/>
    <property type="match status" value="1"/>
</dbReference>
<protein>
    <submittedName>
        <fullName evidence="19">Iron complex outermembrane receptor protein</fullName>
    </submittedName>
</protein>
<proteinExistence type="inferred from homology"/>
<evidence type="ECO:0000256" key="6">
    <source>
        <dbReference type="ARBA" id="ARBA00022692"/>
    </source>
</evidence>
<dbReference type="Gene3D" id="2.40.170.20">
    <property type="entry name" value="TonB-dependent receptor, beta-barrel domain"/>
    <property type="match status" value="1"/>
</dbReference>
<evidence type="ECO:0000256" key="7">
    <source>
        <dbReference type="ARBA" id="ARBA00022729"/>
    </source>
</evidence>
<dbReference type="RefSeq" id="WP_307452490.1">
    <property type="nucleotide sequence ID" value="NZ_JAUTAL010000001.1"/>
</dbReference>
<dbReference type="Gene3D" id="2.170.130.10">
    <property type="entry name" value="TonB-dependent receptor, plug domain"/>
    <property type="match status" value="1"/>
</dbReference>
<keyword evidence="3 14" id="KW-0813">Transport</keyword>
<evidence type="ECO:0000313" key="19">
    <source>
        <dbReference type="EMBL" id="MDQ1098319.1"/>
    </source>
</evidence>
<evidence type="ECO:0000259" key="17">
    <source>
        <dbReference type="Pfam" id="PF00593"/>
    </source>
</evidence>
<dbReference type="InterPro" id="IPR010917">
    <property type="entry name" value="TonB_rcpt_CS"/>
</dbReference>
<evidence type="ECO:0000256" key="12">
    <source>
        <dbReference type="ARBA" id="ARBA00023170"/>
    </source>
</evidence>
<dbReference type="InterPro" id="IPR036942">
    <property type="entry name" value="Beta-barrel_TonB_sf"/>
</dbReference>
<evidence type="ECO:0000256" key="13">
    <source>
        <dbReference type="ARBA" id="ARBA00023237"/>
    </source>
</evidence>
<keyword evidence="6 14" id="KW-0812">Transmembrane</keyword>
<evidence type="ECO:0000256" key="5">
    <source>
        <dbReference type="ARBA" id="ARBA00022496"/>
    </source>
</evidence>
<name>A0ABU0TMP5_9FLAO</name>
<keyword evidence="13 14" id="KW-0998">Cell outer membrane</keyword>
<evidence type="ECO:0000256" key="9">
    <source>
        <dbReference type="ARBA" id="ARBA00023065"/>
    </source>
</evidence>
<feature type="domain" description="TonB-dependent receptor-like beta-barrel" evidence="17">
    <location>
        <begin position="234"/>
        <end position="699"/>
    </location>
</feature>
<evidence type="ECO:0000256" key="8">
    <source>
        <dbReference type="ARBA" id="ARBA00023004"/>
    </source>
</evidence>
<comment type="subcellular location">
    <subcellularLocation>
        <location evidence="1 14">Cell outer membrane</location>
        <topology evidence="1 14">Multi-pass membrane protein</topology>
    </subcellularLocation>
</comment>
<dbReference type="InterPro" id="IPR000531">
    <property type="entry name" value="Beta-barrel_TonB"/>
</dbReference>
<keyword evidence="5" id="KW-0410">Iron transport</keyword>
<gene>
    <name evidence="19" type="ORF">QE404_003466</name>
</gene>
<dbReference type="Proteomes" id="UP001225072">
    <property type="component" value="Unassembled WGS sequence"/>
</dbReference>
<dbReference type="PANTHER" id="PTHR32552:SF68">
    <property type="entry name" value="FERRICHROME OUTER MEMBRANE TRANSPORTER_PHAGE RECEPTOR"/>
    <property type="match status" value="1"/>
</dbReference>
<reference evidence="19 20" key="1">
    <citation type="submission" date="2023-07" db="EMBL/GenBank/DDBJ databases">
        <title>Functional and genomic diversity of the sorghum phyllosphere microbiome.</title>
        <authorList>
            <person name="Shade A."/>
        </authorList>
    </citation>
    <scope>NUCLEOTIDE SEQUENCE [LARGE SCALE GENOMIC DNA]</scope>
    <source>
        <strain evidence="19 20">SORGH_AS_1064</strain>
    </source>
</reference>
<evidence type="ECO:0000256" key="3">
    <source>
        <dbReference type="ARBA" id="ARBA00022448"/>
    </source>
</evidence>
<feature type="signal peptide" evidence="16">
    <location>
        <begin position="1"/>
        <end position="18"/>
    </location>
</feature>
<dbReference type="EMBL" id="JAUTAL010000001">
    <property type="protein sequence ID" value="MDQ1098319.1"/>
    <property type="molecule type" value="Genomic_DNA"/>
</dbReference>
<evidence type="ECO:0000256" key="14">
    <source>
        <dbReference type="PROSITE-ProRule" id="PRU01360"/>
    </source>
</evidence>
<dbReference type="NCBIfam" id="TIGR01783">
    <property type="entry name" value="TonB-siderophor"/>
    <property type="match status" value="1"/>
</dbReference>
<evidence type="ECO:0000256" key="16">
    <source>
        <dbReference type="SAM" id="SignalP"/>
    </source>
</evidence>
<keyword evidence="20" id="KW-1185">Reference proteome</keyword>
<evidence type="ECO:0000256" key="11">
    <source>
        <dbReference type="ARBA" id="ARBA00023136"/>
    </source>
</evidence>
<evidence type="ECO:0000256" key="2">
    <source>
        <dbReference type="ARBA" id="ARBA00009810"/>
    </source>
</evidence>
<organism evidence="19 20">
    <name type="scientific">Chryseobacterium camelliae</name>
    <dbReference type="NCBI Taxonomy" id="1265445"/>
    <lineage>
        <taxon>Bacteria</taxon>
        <taxon>Pseudomonadati</taxon>
        <taxon>Bacteroidota</taxon>
        <taxon>Flavobacteriia</taxon>
        <taxon>Flavobacteriales</taxon>
        <taxon>Weeksellaceae</taxon>
        <taxon>Chryseobacterium group</taxon>
        <taxon>Chryseobacterium</taxon>
    </lineage>
</organism>
<comment type="similarity">
    <text evidence="2 14 15">Belongs to the TonB-dependent receptor family.</text>
</comment>
<feature type="chain" id="PRO_5047021708" evidence="16">
    <location>
        <begin position="19"/>
        <end position="732"/>
    </location>
</feature>
<keyword evidence="7 16" id="KW-0732">Signal</keyword>
<dbReference type="Pfam" id="PF00593">
    <property type="entry name" value="TonB_dep_Rec_b-barrel"/>
    <property type="match status" value="1"/>
</dbReference>
<keyword evidence="10 15" id="KW-0798">TonB box</keyword>
<sequence length="732" mass="82601">MRKITIAAAFLATTLAWAQNNDTIKSNDIEEVVVNGKYYKKYVEKEGSSSMRLDEELIKIPQNISIITNRALEDQQVTTMSDGVLRNVAGAQRLEHWGDMYTRVNMRGSRAAAFMNGVNVTSNWGPLSEDMSFVDHIEFIKGPSGFLMSNGEPSGIYNIVTKKPTGQSLNGSARVTLGSFNMYRGETDIDTKITNKVAFRLNLMAQNRNSFRDYEFNDRYIINPSLKVNLTDKTTLTAEYIYQKAKMSEVGSAYVFSYDGYATRPVSYTATDPSIEPTKVDNNTVNINLQHKFNENWKLTSQLTYVNEYTMGSNLWPSSFVGNYMIRRLGYWEADNTMKFGQIFLNGYAKTGIVSHKILAGLDLGSKKYMADWSQGYNLDKYNATDDYSAPADYRYWYNLNTNNYDINTGAYYGYNNTQAFVSFDGTTKTLTERAGTGSMLNQNYTGLYLQDELGFLEDRLRLTLAARYTTVKESNYGTKMEADKITPRVGISYSIDQNLSVYGLYDQSFVPQAAIFRDGSTVKPITGNNMEVGVKKDWLGGKWNTTLSVYNIIKNNATTNDPTNTGNEQFSILLGKTRVQGVEFDLKGEIVKGFNAIFNYAFTENKVTESNDPVNNPVGMRVPGYAKHTANGWLNYTFTGGTLEGFGVSFGGTYLGDRSTWNWANTGTQKNMGDYVKFDAGLSWEDTKFRVGLNVFNVFNRYLYSGSPYGNYYYYQAEAPRNFRLSIGYKF</sequence>
<evidence type="ECO:0000256" key="4">
    <source>
        <dbReference type="ARBA" id="ARBA00022452"/>
    </source>
</evidence>
<dbReference type="InterPro" id="IPR039426">
    <property type="entry name" value="TonB-dep_rcpt-like"/>
</dbReference>
<keyword evidence="12 19" id="KW-0675">Receptor</keyword>
<keyword evidence="9" id="KW-0406">Ion transport</keyword>
<keyword evidence="8" id="KW-0408">Iron</keyword>
<feature type="domain" description="TonB-dependent receptor plug" evidence="18">
    <location>
        <begin position="58"/>
        <end position="156"/>
    </location>
</feature>
<evidence type="ECO:0000256" key="10">
    <source>
        <dbReference type="ARBA" id="ARBA00023077"/>
    </source>
</evidence>
<dbReference type="PROSITE" id="PS52016">
    <property type="entry name" value="TONB_DEPENDENT_REC_3"/>
    <property type="match status" value="1"/>
</dbReference>
<comment type="caution">
    <text evidence="19">The sequence shown here is derived from an EMBL/GenBank/DDBJ whole genome shotgun (WGS) entry which is preliminary data.</text>
</comment>
<dbReference type="InterPro" id="IPR012910">
    <property type="entry name" value="Plug_dom"/>
</dbReference>
<accession>A0ABU0TMP5</accession>
<evidence type="ECO:0000256" key="1">
    <source>
        <dbReference type="ARBA" id="ARBA00004571"/>
    </source>
</evidence>
<evidence type="ECO:0000259" key="18">
    <source>
        <dbReference type="Pfam" id="PF07715"/>
    </source>
</evidence>
<evidence type="ECO:0000256" key="15">
    <source>
        <dbReference type="RuleBase" id="RU003357"/>
    </source>
</evidence>
<dbReference type="PROSITE" id="PS01156">
    <property type="entry name" value="TONB_DEPENDENT_REC_2"/>
    <property type="match status" value="1"/>
</dbReference>
<keyword evidence="11 14" id="KW-0472">Membrane</keyword>
<evidence type="ECO:0000313" key="20">
    <source>
        <dbReference type="Proteomes" id="UP001225072"/>
    </source>
</evidence>
<dbReference type="InterPro" id="IPR010105">
    <property type="entry name" value="TonB_sidphr_rcpt"/>
</dbReference>